<evidence type="ECO:0000256" key="1">
    <source>
        <dbReference type="ARBA" id="ARBA00009986"/>
    </source>
</evidence>
<evidence type="ECO:0000313" key="8">
    <source>
        <dbReference type="EMBL" id="AOS61920.1"/>
    </source>
</evidence>
<dbReference type="PANTHER" id="PTHR42804:SF1">
    <property type="entry name" value="ALDEHYDE DEHYDROGENASE-RELATED"/>
    <property type="match status" value="1"/>
</dbReference>
<dbReference type="PANTHER" id="PTHR42804">
    <property type="entry name" value="ALDEHYDE DEHYDROGENASE"/>
    <property type="match status" value="1"/>
</dbReference>
<keyword evidence="2 6" id="KW-0560">Oxidoreductase</keyword>
<comment type="similarity">
    <text evidence="1 6">Belongs to the aldehyde dehydrogenase family.</text>
</comment>
<feature type="domain" description="Aldehyde dehydrogenase" evidence="7">
    <location>
        <begin position="28"/>
        <end position="466"/>
    </location>
</feature>
<dbReference type="InterPro" id="IPR016160">
    <property type="entry name" value="Ald_DH_CS_CYS"/>
</dbReference>
<sequence>MSESDAGSIRELIGGTAGIPAGELTQVLTDPNTGAALYPQRATTPENVEKALATAWRVHTEGVWAELPRADRAAALRRLQAELTERVDELARADSLDNGTPTTFTAMFTGGVIGLLELAASQIEDGFGHTEQVSATAGVCDQWRLPWGPAAVFLPWNAPSSMAIMKTASALVAGAPIVIKPSEWAPHFSGAFAEAVQAALPEGVVQIVHGDRTVGQTIVADERIAAVSYTGGVQGGRAVAQTCARDFKPIDMELSGNNPVIALPDADPTSVAEQLAPGMVMLNGQFCIGPRRLIVPESQIEAYLEALAAVLSAVPIGATDDPAAQLGPLAHEQQRNRIEEQLEQFAALGCEVRRYGKLPGLTGHFFAPAVVLADQSADLKDEIFGPVIQVRTYRDVDEAVTIANDHAYGLSGYVFGADRDTARAVGKRLRSGVVTINSVLGAPADVPRVGSMWGISGLGEIGVGHGPNFFGGLRFVG</sequence>
<dbReference type="InterPro" id="IPR029510">
    <property type="entry name" value="Ald_DH_CS_GLU"/>
</dbReference>
<dbReference type="GO" id="GO:0004029">
    <property type="term" value="F:aldehyde dehydrogenase (NAD+) activity"/>
    <property type="evidence" value="ECO:0007669"/>
    <property type="project" value="UniProtKB-EC"/>
</dbReference>
<gene>
    <name evidence="8" type="ORF">TL08_05465</name>
</gene>
<feature type="active site" evidence="5">
    <location>
        <position position="253"/>
    </location>
</feature>
<comment type="catalytic activity">
    <reaction evidence="4">
        <text>an aldehyde + NAD(+) + H2O = a carboxylate + NADH + 2 H(+)</text>
        <dbReference type="Rhea" id="RHEA:16185"/>
        <dbReference type="ChEBI" id="CHEBI:15377"/>
        <dbReference type="ChEBI" id="CHEBI:15378"/>
        <dbReference type="ChEBI" id="CHEBI:17478"/>
        <dbReference type="ChEBI" id="CHEBI:29067"/>
        <dbReference type="ChEBI" id="CHEBI:57540"/>
        <dbReference type="ChEBI" id="CHEBI:57945"/>
        <dbReference type="EC" id="1.2.1.3"/>
    </reaction>
</comment>
<dbReference type="PROSITE" id="PS00687">
    <property type="entry name" value="ALDEHYDE_DEHYDR_GLU"/>
    <property type="match status" value="1"/>
</dbReference>
<dbReference type="EMBL" id="CP014859">
    <property type="protein sequence ID" value="AOS61920.1"/>
    <property type="molecule type" value="Genomic_DNA"/>
</dbReference>
<protein>
    <recommendedName>
        <fullName evidence="3">aldehyde dehydrogenase (NAD(+))</fullName>
        <ecNumber evidence="3">1.2.1.3</ecNumber>
    </recommendedName>
</protein>
<dbReference type="KEGG" id="ahm:TL08_05465"/>
<dbReference type="Gene3D" id="3.40.605.10">
    <property type="entry name" value="Aldehyde Dehydrogenase, Chain A, domain 1"/>
    <property type="match status" value="1"/>
</dbReference>
<dbReference type="EC" id="1.2.1.3" evidence="3"/>
<keyword evidence="9" id="KW-1185">Reference proteome</keyword>
<dbReference type="CDD" id="cd07078">
    <property type="entry name" value="ALDH"/>
    <property type="match status" value="1"/>
</dbReference>
<evidence type="ECO:0000256" key="2">
    <source>
        <dbReference type="ARBA" id="ARBA00023002"/>
    </source>
</evidence>
<reference evidence="9" key="1">
    <citation type="submission" date="2016-03" db="EMBL/GenBank/DDBJ databases">
        <title>Complete genome sequence of the type strain Actinoalloteichus hymeniacidonis DSM 45092.</title>
        <authorList>
            <person name="Schaffert L."/>
            <person name="Albersmeier A."/>
            <person name="Winkler A."/>
            <person name="Kalinowski J."/>
            <person name="Zotchev S."/>
            <person name="Ruckert C."/>
        </authorList>
    </citation>
    <scope>NUCLEOTIDE SEQUENCE [LARGE SCALE GENOMIC DNA]</scope>
    <source>
        <strain evidence="9">HPA177(T) (DSM 45092(T))</strain>
    </source>
</reference>
<evidence type="ECO:0000259" key="7">
    <source>
        <dbReference type="Pfam" id="PF00171"/>
    </source>
</evidence>
<evidence type="ECO:0000256" key="4">
    <source>
        <dbReference type="ARBA" id="ARBA00049194"/>
    </source>
</evidence>
<dbReference type="InterPro" id="IPR016162">
    <property type="entry name" value="Ald_DH_N"/>
</dbReference>
<proteinExistence type="inferred from homology"/>
<organism evidence="8 9">
    <name type="scientific">Actinoalloteichus hymeniacidonis</name>
    <dbReference type="NCBI Taxonomy" id="340345"/>
    <lineage>
        <taxon>Bacteria</taxon>
        <taxon>Bacillati</taxon>
        <taxon>Actinomycetota</taxon>
        <taxon>Actinomycetes</taxon>
        <taxon>Pseudonocardiales</taxon>
        <taxon>Pseudonocardiaceae</taxon>
        <taxon>Actinoalloteichus</taxon>
    </lineage>
</organism>
<evidence type="ECO:0000256" key="6">
    <source>
        <dbReference type="RuleBase" id="RU003345"/>
    </source>
</evidence>
<accession>A0AAC9MX36</accession>
<evidence type="ECO:0000313" key="9">
    <source>
        <dbReference type="Proteomes" id="UP000095210"/>
    </source>
</evidence>
<dbReference type="SUPFAM" id="SSF53720">
    <property type="entry name" value="ALDH-like"/>
    <property type="match status" value="1"/>
</dbReference>
<dbReference type="Proteomes" id="UP000095210">
    <property type="component" value="Chromosome"/>
</dbReference>
<dbReference type="RefSeq" id="WP_069847051.1">
    <property type="nucleotide sequence ID" value="NZ_CP014859.1"/>
</dbReference>
<name>A0AAC9MX36_9PSEU</name>
<dbReference type="Pfam" id="PF00171">
    <property type="entry name" value="Aldedh"/>
    <property type="match status" value="1"/>
</dbReference>
<dbReference type="PROSITE" id="PS00070">
    <property type="entry name" value="ALDEHYDE_DEHYDR_CYS"/>
    <property type="match status" value="1"/>
</dbReference>
<dbReference type="InterPro" id="IPR016161">
    <property type="entry name" value="Ald_DH/histidinol_DH"/>
</dbReference>
<dbReference type="InterPro" id="IPR015590">
    <property type="entry name" value="Aldehyde_DH_dom"/>
</dbReference>
<dbReference type="InterPro" id="IPR016163">
    <property type="entry name" value="Ald_DH_C"/>
</dbReference>
<dbReference type="Gene3D" id="3.40.309.10">
    <property type="entry name" value="Aldehyde Dehydrogenase, Chain A, domain 2"/>
    <property type="match status" value="1"/>
</dbReference>
<evidence type="ECO:0000256" key="5">
    <source>
        <dbReference type="PROSITE-ProRule" id="PRU10007"/>
    </source>
</evidence>
<evidence type="ECO:0000256" key="3">
    <source>
        <dbReference type="ARBA" id="ARBA00024226"/>
    </source>
</evidence>
<dbReference type="AlphaFoldDB" id="A0AAC9MX36"/>